<name>A2SML5_METPP</name>
<dbReference type="AlphaFoldDB" id="A2SML5"/>
<evidence type="ECO:0000313" key="1">
    <source>
        <dbReference type="EMBL" id="ABM96804.1"/>
    </source>
</evidence>
<dbReference type="Proteomes" id="UP000000366">
    <property type="component" value="Plasmid RPME01"/>
</dbReference>
<keyword evidence="1" id="KW-0614">Plasmid</keyword>
<sequence>MSVEFWGSRHRWPLWSLKRLLRRKPPPPRRIPHRWRPTHPSLRAGARDLEIQGVSLRRHGAQAAGLVRPEHDTFAQVVDSHYEQVFKREARTAS</sequence>
<dbReference type="EMBL" id="CP000556">
    <property type="protein sequence ID" value="ABM96804.1"/>
    <property type="molecule type" value="Genomic_DNA"/>
</dbReference>
<keyword evidence="2" id="KW-1185">Reference proteome</keyword>
<gene>
    <name evidence="1" type="ordered locus">Mpe_B0023</name>
</gene>
<reference evidence="1 2" key="1">
    <citation type="journal article" date="2007" name="J. Bacteriol.">
        <title>Whole-genome analysis of the methyl tert-butyl ether-degrading beta-proteobacterium Methylibium petroleiphilum PM1.</title>
        <authorList>
            <person name="Kane S.R."/>
            <person name="Chakicherla A.Y."/>
            <person name="Chain P.S.G."/>
            <person name="Schmidt R."/>
            <person name="Shin M.W."/>
            <person name="Legler T.C."/>
            <person name="Scow K.M."/>
            <person name="Larimer F.W."/>
            <person name="Lucas S.M."/>
            <person name="Richardson P.M."/>
            <person name="Hristova K.R."/>
        </authorList>
    </citation>
    <scope>NUCLEOTIDE SEQUENCE [LARGE SCALE GENOMIC DNA]</scope>
    <source>
        <strain evidence="2">ATCC BAA-1232 / LMG 22953 / PM1</strain>
        <plasmid evidence="1 2">RPME01</plasmid>
    </source>
</reference>
<dbReference type="KEGG" id="mpt:Mpe_B0023"/>
<geneLocation type="plasmid" evidence="1 2">
    <name>RPME01</name>
</geneLocation>
<accession>A2SML5</accession>
<dbReference type="HOGENOM" id="CLU_2382836_0_0_4"/>
<evidence type="ECO:0000313" key="2">
    <source>
        <dbReference type="Proteomes" id="UP000000366"/>
    </source>
</evidence>
<proteinExistence type="predicted"/>
<organism evidence="1 2">
    <name type="scientific">Methylibium petroleiphilum (strain ATCC BAA-1232 / LMG 22953 / PM1)</name>
    <dbReference type="NCBI Taxonomy" id="420662"/>
    <lineage>
        <taxon>Bacteria</taxon>
        <taxon>Pseudomonadati</taxon>
        <taxon>Pseudomonadota</taxon>
        <taxon>Betaproteobacteria</taxon>
        <taxon>Burkholderiales</taxon>
        <taxon>Sphaerotilaceae</taxon>
        <taxon>Methylibium</taxon>
    </lineage>
</organism>
<protein>
    <submittedName>
        <fullName evidence="1">Uncharacterized protein</fullName>
    </submittedName>
</protein>